<dbReference type="InterPro" id="IPR029731">
    <property type="entry name" value="OSGIN1/2"/>
</dbReference>
<evidence type="ECO:0000313" key="16">
    <source>
        <dbReference type="Proteomes" id="UP000324091"/>
    </source>
</evidence>
<dbReference type="InterPro" id="IPR036188">
    <property type="entry name" value="FAD/NAD-bd_sf"/>
</dbReference>
<proteinExistence type="inferred from homology"/>
<keyword evidence="6" id="KW-0274">FAD</keyword>
<feature type="region of interest" description="Disordered" evidence="14">
    <location>
        <begin position="882"/>
        <end position="902"/>
    </location>
</feature>
<evidence type="ECO:0000256" key="7">
    <source>
        <dbReference type="ARBA" id="ARBA00022857"/>
    </source>
</evidence>
<sequence length="958" mass="105683">MRGLVRERSRAGGYAFQDLVLEKVWVVTRSKDLVLEKVWVVTRSKDLVLEKVWVVMCSKDLVLEKVWVVTCSKDLVLEKVWVVTCSKDLVLEKVWVVTCSKDLVLEKVWVVTCSKDLVLEKVWVVTCSKDLVLEKVWVVMCSKDLVLEKVWVVTCSKDLVLEKVWVVTRSKDLVLEKVWAVTRSKDLVLEKVWAVTRSKDLVLEKVWAVTCSKDLVLEKVWVVTRSKDLVLEKVWVVTRSKDLVLEKVWVVTRSKDLVLEKVWAVTCSKDLVLEKVWVVTRSKDLVLEKAGPGRAGPSWADAMRLRNTGTELVTVILRGRSHNGSDVCSSGDASRSAPRPLRSSPSRSAPRPPAPLLALPLRSSPAPLHARSTPVCTSVVKLDHPDKEAVGGEVVPVVVIGNGPSGICLSYLLSGYTPYLSPDASHPNPVLQSKLGEQPHLSLLEQDLEYLCEGLEGRSSNPVAVLFDSLLLPDSDFGLDRVSPLEWRYEPEHAIPHLVLGKGPPGGAWHAMEGSMLTLSLANWMELPGLKLKDWMRDKRRNVRNDRATPAEIASYYQHYVSQMSLEQNFAGGTTVTSVTRQSSPQDGAPPCWRIQGLQRREGEVLGDGGPVPEAVPFSVLAHNVVLATGTHDIPARLGVEGESLPFVHHSFWELEAAICRGELSQTSDPVLVVGAGLTAADAVLATHHLNTPVYHVFRRSVTDRQLIFNQLPKLLYPEYHKVHQMMTRQQYQPDPDPDPDPDRAPNPHGHPSPSLHANSSPSASYSGYLSFPRCKVVKFHPDRKCVLELDSGQQIVVQISKALVLIGAHPNLSFLRDNGRPLGVDPNETITCRRNPIEVDPFTNAVVAAEGPGMYAMGPLMGENFVRFLKGGALAITSDLNKKRREGGGPGGGPGGGEVTSDLWLDRQVAAASEEDPAGPGSCRTWILQTWILQDPDPADLGEGTLGPWILIVDFDP</sequence>
<dbReference type="GO" id="GO:0030154">
    <property type="term" value="P:cell differentiation"/>
    <property type="evidence" value="ECO:0007669"/>
    <property type="project" value="UniProtKB-KW"/>
</dbReference>
<keyword evidence="8" id="KW-0560">Oxidoreductase</keyword>
<feature type="compositionally biased region" description="Low complexity" evidence="14">
    <location>
        <begin position="356"/>
        <end position="368"/>
    </location>
</feature>
<evidence type="ECO:0000256" key="10">
    <source>
        <dbReference type="ARBA" id="ARBA00053031"/>
    </source>
</evidence>
<dbReference type="PANTHER" id="PTHR15192:SF15">
    <property type="entry name" value="OXIDATIVE STRESS-INDUCED GROWTH INHIBITOR 1"/>
    <property type="match status" value="1"/>
</dbReference>
<comment type="subcellular location">
    <subcellularLocation>
        <location evidence="1">Midbody</location>
    </subcellularLocation>
</comment>
<evidence type="ECO:0000256" key="2">
    <source>
        <dbReference type="ARBA" id="ARBA00022553"/>
    </source>
</evidence>
<keyword evidence="16" id="KW-1185">Reference proteome</keyword>
<evidence type="ECO:0000256" key="1">
    <source>
        <dbReference type="ARBA" id="ARBA00004214"/>
    </source>
</evidence>
<dbReference type="GO" id="GO:0008083">
    <property type="term" value="F:growth factor activity"/>
    <property type="evidence" value="ECO:0007669"/>
    <property type="project" value="TreeGrafter"/>
</dbReference>
<dbReference type="PANTHER" id="PTHR15192">
    <property type="entry name" value="PROTEIN CBG05349"/>
    <property type="match status" value="1"/>
</dbReference>
<comment type="cofactor">
    <cofactor evidence="10">
        <name>NADPH</name>
        <dbReference type="ChEBI" id="CHEBI:57783"/>
    </cofactor>
</comment>
<evidence type="ECO:0000256" key="8">
    <source>
        <dbReference type="ARBA" id="ARBA00023002"/>
    </source>
</evidence>
<feature type="compositionally biased region" description="Low complexity" evidence="14">
    <location>
        <begin position="752"/>
        <end position="762"/>
    </location>
</feature>
<evidence type="ECO:0000256" key="13">
    <source>
        <dbReference type="ARBA" id="ARBA00093330"/>
    </source>
</evidence>
<reference evidence="15 16" key="1">
    <citation type="submission" date="2019-04" db="EMBL/GenBank/DDBJ databases">
        <title>Chromosome genome assembly for Takifugu flavidus.</title>
        <authorList>
            <person name="Xiao S."/>
        </authorList>
    </citation>
    <scope>NUCLEOTIDE SEQUENCE [LARGE SCALE GENOMIC DNA]</scope>
    <source>
        <strain evidence="15">HTHZ2018</strain>
        <tissue evidence="15">Muscle</tissue>
    </source>
</reference>
<evidence type="ECO:0000256" key="11">
    <source>
        <dbReference type="ARBA" id="ARBA00061663"/>
    </source>
</evidence>
<dbReference type="FunFam" id="3.50.50.60:FF:000152">
    <property type="entry name" value="Oxidative stress-induced growth inhibitor 1"/>
    <property type="match status" value="1"/>
</dbReference>
<feature type="region of interest" description="Disordered" evidence="14">
    <location>
        <begin position="726"/>
        <end position="762"/>
    </location>
</feature>
<evidence type="ECO:0000256" key="3">
    <source>
        <dbReference type="ARBA" id="ARBA00022604"/>
    </source>
</evidence>
<evidence type="ECO:0000256" key="6">
    <source>
        <dbReference type="ARBA" id="ARBA00022827"/>
    </source>
</evidence>
<keyword evidence="5" id="KW-0221">Differentiation</keyword>
<keyword evidence="7" id="KW-0521">NADP</keyword>
<dbReference type="GO" id="GO:0004497">
    <property type="term" value="F:monooxygenase activity"/>
    <property type="evidence" value="ECO:0007669"/>
    <property type="project" value="UniProtKB-KW"/>
</dbReference>
<dbReference type="Proteomes" id="UP000324091">
    <property type="component" value="Chromosome 4"/>
</dbReference>
<dbReference type="Gene3D" id="3.50.50.60">
    <property type="entry name" value="FAD/NAD(P)-binding domain"/>
    <property type="match status" value="1"/>
</dbReference>
<evidence type="ECO:0000256" key="5">
    <source>
        <dbReference type="ARBA" id="ARBA00022782"/>
    </source>
</evidence>
<name>A0A5C6N4V4_9TELE</name>
<evidence type="ECO:0000313" key="15">
    <source>
        <dbReference type="EMBL" id="TWW62494.1"/>
    </source>
</evidence>
<comment type="function">
    <text evidence="13">Monooxygenase catalytic activity. Involved in regulation of cytokinesis; promotes RHOA activity, probably acting locally at the midbody in late cytokinesis. Monooxygenase activity is involved in stabilizing transient structures between daughter cells, termed intercellular bridges, before abscission. Regulates differentiation and proliferation through the regulation of cell death.</text>
</comment>
<dbReference type="GO" id="GO:0030308">
    <property type="term" value="P:negative regulation of cell growth"/>
    <property type="evidence" value="ECO:0007669"/>
    <property type="project" value="TreeGrafter"/>
</dbReference>
<keyword evidence="2" id="KW-0597">Phosphoprotein</keyword>
<keyword evidence="4" id="KW-0285">Flavoprotein</keyword>
<dbReference type="SUPFAM" id="SSF51905">
    <property type="entry name" value="FAD/NAD(P)-binding domain"/>
    <property type="match status" value="2"/>
</dbReference>
<keyword evidence="9" id="KW-0503">Monooxygenase</keyword>
<dbReference type="GO" id="GO:0030496">
    <property type="term" value="C:midbody"/>
    <property type="evidence" value="ECO:0007669"/>
    <property type="project" value="UniProtKB-SubCell"/>
</dbReference>
<evidence type="ECO:0000256" key="12">
    <source>
        <dbReference type="ARBA" id="ARBA00070803"/>
    </source>
</evidence>
<feature type="region of interest" description="Disordered" evidence="14">
    <location>
        <begin position="323"/>
        <end position="369"/>
    </location>
</feature>
<comment type="caution">
    <text evidence="15">The sequence shown here is derived from an EMBL/GenBank/DDBJ whole genome shotgun (WGS) entry which is preliminary data.</text>
</comment>
<comment type="similarity">
    <text evidence="11">Belongs to the OKL38 family.</text>
</comment>
<evidence type="ECO:0000256" key="14">
    <source>
        <dbReference type="SAM" id="MobiDB-lite"/>
    </source>
</evidence>
<dbReference type="AlphaFoldDB" id="A0A5C6N4V4"/>
<protein>
    <recommendedName>
        <fullName evidence="12">Oxidative stress-induced growth inhibitor 1</fullName>
    </recommendedName>
</protein>
<feature type="compositionally biased region" description="Polar residues" evidence="14">
    <location>
        <begin position="323"/>
        <end position="332"/>
    </location>
</feature>
<evidence type="ECO:0000256" key="4">
    <source>
        <dbReference type="ARBA" id="ARBA00022630"/>
    </source>
</evidence>
<feature type="compositionally biased region" description="Low complexity" evidence="14">
    <location>
        <begin position="333"/>
        <end position="349"/>
    </location>
</feature>
<keyword evidence="3" id="KW-0341">Growth regulation</keyword>
<gene>
    <name evidence="15" type="ORF">D4764_04G0011410</name>
</gene>
<feature type="compositionally biased region" description="Gly residues" evidence="14">
    <location>
        <begin position="889"/>
        <end position="899"/>
    </location>
</feature>
<accession>A0A5C6N4V4</accession>
<dbReference type="EMBL" id="RHFK02000017">
    <property type="protein sequence ID" value="TWW62494.1"/>
    <property type="molecule type" value="Genomic_DNA"/>
</dbReference>
<organism evidence="15 16">
    <name type="scientific">Takifugu flavidus</name>
    <name type="common">sansaifugu</name>
    <dbReference type="NCBI Taxonomy" id="433684"/>
    <lineage>
        <taxon>Eukaryota</taxon>
        <taxon>Metazoa</taxon>
        <taxon>Chordata</taxon>
        <taxon>Craniata</taxon>
        <taxon>Vertebrata</taxon>
        <taxon>Euteleostomi</taxon>
        <taxon>Actinopterygii</taxon>
        <taxon>Neopterygii</taxon>
        <taxon>Teleostei</taxon>
        <taxon>Neoteleostei</taxon>
        <taxon>Acanthomorphata</taxon>
        <taxon>Eupercaria</taxon>
        <taxon>Tetraodontiformes</taxon>
        <taxon>Tetradontoidea</taxon>
        <taxon>Tetraodontidae</taxon>
        <taxon>Takifugu</taxon>
    </lineage>
</organism>
<evidence type="ECO:0000256" key="9">
    <source>
        <dbReference type="ARBA" id="ARBA00023033"/>
    </source>
</evidence>